<comment type="miscellaneous">
    <text evidence="5">During catalysis, the active site Cys acts as a nucleophile attacking the alpha-carbonyl group of tRNA-bound glutamate with the formation of a thioester intermediate between enzyme and glutamate, and the concomitant release of tRNA(Glu). The thioester intermediate is finally reduced by direct hydride transfer from NADPH, to form the product GSA.</text>
</comment>
<feature type="domain" description="Glutamyl-tRNA reductase N-terminal" evidence="8">
    <location>
        <begin position="8"/>
        <end position="145"/>
    </location>
</feature>
<evidence type="ECO:0000313" key="10">
    <source>
        <dbReference type="Proteomes" id="UP000824504"/>
    </source>
</evidence>
<dbReference type="RefSeq" id="WP_219080245.1">
    <property type="nucleotide sequence ID" value="NZ_CP079216.1"/>
</dbReference>
<comment type="function">
    <text evidence="5">Catalyzes the NADPH-dependent reduction of glutamyl-tRNA(Glu) to glutamate 1-semialdehyde (GSA).</text>
</comment>
<evidence type="ECO:0000256" key="4">
    <source>
        <dbReference type="ARBA" id="ARBA00047464"/>
    </source>
</evidence>
<organism evidence="9 10">
    <name type="scientific">Tessaracoccus palaemonis</name>
    <dbReference type="NCBI Taxonomy" id="2829499"/>
    <lineage>
        <taxon>Bacteria</taxon>
        <taxon>Bacillati</taxon>
        <taxon>Actinomycetota</taxon>
        <taxon>Actinomycetes</taxon>
        <taxon>Propionibacteriales</taxon>
        <taxon>Propionibacteriaceae</taxon>
        <taxon>Tessaracoccus</taxon>
    </lineage>
</organism>
<comment type="similarity">
    <text evidence="2 5">Belongs to the glutamyl-tRNA reductase family.</text>
</comment>
<proteinExistence type="inferred from homology"/>
<keyword evidence="5" id="KW-0627">Porphyrin biosynthesis</keyword>
<dbReference type="InterPro" id="IPR000343">
    <property type="entry name" value="4pyrrol_synth_GluRdtase"/>
</dbReference>
<feature type="binding site" evidence="5">
    <location>
        <begin position="176"/>
        <end position="181"/>
    </location>
    <ligand>
        <name>NADP(+)</name>
        <dbReference type="ChEBI" id="CHEBI:58349"/>
    </ligand>
</feature>
<comment type="catalytic activity">
    <reaction evidence="4 5">
        <text>(S)-4-amino-5-oxopentanoate + tRNA(Glu) + NADP(+) = L-glutamyl-tRNA(Glu) + NADPH + H(+)</text>
        <dbReference type="Rhea" id="RHEA:12344"/>
        <dbReference type="Rhea" id="RHEA-COMP:9663"/>
        <dbReference type="Rhea" id="RHEA-COMP:9680"/>
        <dbReference type="ChEBI" id="CHEBI:15378"/>
        <dbReference type="ChEBI" id="CHEBI:57501"/>
        <dbReference type="ChEBI" id="CHEBI:57783"/>
        <dbReference type="ChEBI" id="CHEBI:58349"/>
        <dbReference type="ChEBI" id="CHEBI:78442"/>
        <dbReference type="ChEBI" id="CHEBI:78520"/>
        <dbReference type="EC" id="1.2.1.70"/>
    </reaction>
</comment>
<dbReference type="PANTHER" id="PTHR43013">
    <property type="entry name" value="GLUTAMYL-TRNA REDUCTASE"/>
    <property type="match status" value="1"/>
</dbReference>
<evidence type="ECO:0000256" key="5">
    <source>
        <dbReference type="HAMAP-Rule" id="MF_00087"/>
    </source>
</evidence>
<dbReference type="InterPro" id="IPR015896">
    <property type="entry name" value="4pyrrol_synth_GluRdtase_dimer"/>
</dbReference>
<name>A0ABX8SGS4_9ACTN</name>
<evidence type="ECO:0000259" key="6">
    <source>
        <dbReference type="Pfam" id="PF00745"/>
    </source>
</evidence>
<dbReference type="Pfam" id="PF05201">
    <property type="entry name" value="GlutR_N"/>
    <property type="match status" value="1"/>
</dbReference>
<dbReference type="InterPro" id="IPR015895">
    <property type="entry name" value="4pyrrol_synth_GluRdtase_N"/>
</dbReference>
<feature type="binding site" evidence="5">
    <location>
        <position position="98"/>
    </location>
    <ligand>
        <name>substrate</name>
    </ligand>
</feature>
<evidence type="ECO:0000313" key="9">
    <source>
        <dbReference type="EMBL" id="QXT61885.1"/>
    </source>
</evidence>
<sequence length="423" mass="45266">MRVFSIQHDRQGLTEVARVSEHIDGVAEALLSYQGVAGAVVLSTCNRVEVILDTVAEVPNSCLRSVLNRGYDTAPAWDLYLGEAALGHLFRVAAGLDSMVVGEREIAGQLKRALRASQEAGQVSLPLTIAIEEALKTSRRIANQTTLEGTGRSVVSTGLDLIGAIDWPRLRALIVGTGSYAGAVVASLRQRGVTDITVHSSSGRAATFAAGHDIDHVTHLADGLAKADLVITCRGQGAFAITSADVRRPHTFLDLSLKRDVAPDVATLDGVRVIDLATIQEHVGEHIAEDARAAKSLVNAGISGAMTKLRARVVDPVVVGLRESVMDMVADEVARLPHRDLTHEDAALALRRLATRLLHVPSARAHQAAEEGRTDAYLTAMAELYGIRQDDMIDADKLEEQTCPVTNLKVCDLESVHGMQEAM</sequence>
<evidence type="ECO:0000256" key="3">
    <source>
        <dbReference type="ARBA" id="ARBA00012970"/>
    </source>
</evidence>
<dbReference type="NCBIfam" id="NF000750">
    <property type="entry name" value="PRK00045.3-4"/>
    <property type="match status" value="1"/>
</dbReference>
<keyword evidence="10" id="KW-1185">Reference proteome</keyword>
<dbReference type="EC" id="1.2.1.70" evidence="3 5"/>
<gene>
    <name evidence="5" type="primary">hemA</name>
    <name evidence="9" type="ORF">KDB89_08790</name>
</gene>
<dbReference type="Pfam" id="PF00745">
    <property type="entry name" value="GlutR_dimer"/>
    <property type="match status" value="1"/>
</dbReference>
<feature type="domain" description="Quinate/shikimate 5-dehydrogenase/glutamyl-tRNA reductase" evidence="7">
    <location>
        <begin position="169"/>
        <end position="280"/>
    </location>
</feature>
<dbReference type="GO" id="GO:0008883">
    <property type="term" value="F:glutamyl-tRNA reductase activity"/>
    <property type="evidence" value="ECO:0007669"/>
    <property type="project" value="UniProtKB-EC"/>
</dbReference>
<dbReference type="Proteomes" id="UP000824504">
    <property type="component" value="Chromosome"/>
</dbReference>
<dbReference type="PIRSF" id="PIRSF000445">
    <property type="entry name" value="4pyrrol_synth_GluRdtase"/>
    <property type="match status" value="1"/>
</dbReference>
<feature type="binding site" evidence="5">
    <location>
        <begin position="103"/>
        <end position="105"/>
    </location>
    <ligand>
        <name>substrate</name>
    </ligand>
</feature>
<comment type="subunit">
    <text evidence="5">Homodimer.</text>
</comment>
<feature type="binding site" evidence="5">
    <location>
        <begin position="44"/>
        <end position="47"/>
    </location>
    <ligand>
        <name>substrate</name>
    </ligand>
</feature>
<dbReference type="InterPro" id="IPR018214">
    <property type="entry name" value="GluRdtase_CS"/>
</dbReference>
<evidence type="ECO:0000256" key="2">
    <source>
        <dbReference type="ARBA" id="ARBA00005916"/>
    </source>
</evidence>
<dbReference type="EMBL" id="CP079216">
    <property type="protein sequence ID" value="QXT61885.1"/>
    <property type="molecule type" value="Genomic_DNA"/>
</dbReference>
<keyword evidence="5" id="KW-0521">NADP</keyword>
<evidence type="ECO:0000259" key="7">
    <source>
        <dbReference type="Pfam" id="PF01488"/>
    </source>
</evidence>
<feature type="domain" description="Tetrapyrrole biosynthesis glutamyl-tRNA reductase dimerisation" evidence="6">
    <location>
        <begin position="294"/>
        <end position="386"/>
    </location>
</feature>
<dbReference type="PANTHER" id="PTHR43013:SF1">
    <property type="entry name" value="GLUTAMYL-TRNA REDUCTASE"/>
    <property type="match status" value="1"/>
</dbReference>
<protein>
    <recommendedName>
        <fullName evidence="3 5">Glutamyl-tRNA reductase</fullName>
        <shortName evidence="5">GluTR</shortName>
        <ecNumber evidence="3 5">1.2.1.70</ecNumber>
    </recommendedName>
</protein>
<reference evidence="9 10" key="1">
    <citation type="submission" date="2021-07" db="EMBL/GenBank/DDBJ databases">
        <title>complete genome sequencing of Tessaracoccus sp.J1M15.</title>
        <authorList>
            <person name="Bae J.-W."/>
            <person name="Kim D.-y."/>
        </authorList>
    </citation>
    <scope>NUCLEOTIDE SEQUENCE [LARGE SCALE GENOMIC DNA]</scope>
    <source>
        <strain evidence="9 10">J1M15</strain>
    </source>
</reference>
<dbReference type="Pfam" id="PF01488">
    <property type="entry name" value="Shikimate_DH"/>
    <property type="match status" value="1"/>
</dbReference>
<dbReference type="HAMAP" id="MF_00087">
    <property type="entry name" value="Glu_tRNA_reductase"/>
    <property type="match status" value="1"/>
</dbReference>
<dbReference type="PROSITE" id="PS00747">
    <property type="entry name" value="GLUTR"/>
    <property type="match status" value="1"/>
</dbReference>
<feature type="active site" description="Nucleophile" evidence="5">
    <location>
        <position position="45"/>
    </location>
</feature>
<dbReference type="InterPro" id="IPR006151">
    <property type="entry name" value="Shikm_DH/Glu-tRNA_Rdtase"/>
</dbReference>
<feature type="binding site" evidence="5">
    <location>
        <position position="109"/>
    </location>
    <ligand>
        <name>substrate</name>
    </ligand>
</feature>
<comment type="domain">
    <text evidence="5">Possesses an unusual extended V-shaped dimeric structure with each monomer consisting of three distinct domains arranged along a curved 'spinal' alpha-helix. The N-terminal catalytic domain specifically recognizes the glutamate moiety of the substrate. The second domain is the NADPH-binding domain, and the third C-terminal domain is responsible for dimerization.</text>
</comment>
<evidence type="ECO:0000259" key="8">
    <source>
        <dbReference type="Pfam" id="PF05201"/>
    </source>
</evidence>
<comment type="pathway">
    <text evidence="1 5">Porphyrin-containing compound metabolism; protoporphyrin-IX biosynthesis; 5-aminolevulinate from L-glutamyl-tRNA(Glu): step 1/2.</text>
</comment>
<keyword evidence="5 9" id="KW-0560">Oxidoreductase</keyword>
<accession>A0ABX8SGS4</accession>
<evidence type="ECO:0000256" key="1">
    <source>
        <dbReference type="ARBA" id="ARBA00005059"/>
    </source>
</evidence>
<feature type="site" description="Important for activity" evidence="5">
    <location>
        <position position="88"/>
    </location>
</feature>